<comment type="pathway">
    <text evidence="1">Bacterial outer membrane biogenesis; LPS O-antigen biosynthesis.</text>
</comment>
<dbReference type="Proteomes" id="UP000092952">
    <property type="component" value="Chromosome"/>
</dbReference>
<gene>
    <name evidence="4" type="ORF">PG2T_05350</name>
</gene>
<evidence type="ECO:0000313" key="4">
    <source>
        <dbReference type="EMBL" id="ANX03676.1"/>
    </source>
</evidence>
<dbReference type="InterPro" id="IPR036291">
    <property type="entry name" value="NAD(P)-bd_dom_sf"/>
</dbReference>
<dbReference type="OrthoDB" id="9803010at2"/>
<dbReference type="SUPFAM" id="SSF51735">
    <property type="entry name" value="NAD(P)-binding Rossmann-fold domains"/>
    <property type="match status" value="1"/>
</dbReference>
<evidence type="ECO:0000256" key="1">
    <source>
        <dbReference type="ARBA" id="ARBA00005125"/>
    </source>
</evidence>
<organism evidence="4 5">
    <name type="scientific">Immundisolibacter cernigliae</name>
    <dbReference type="NCBI Taxonomy" id="1810504"/>
    <lineage>
        <taxon>Bacteria</taxon>
        <taxon>Pseudomonadati</taxon>
        <taxon>Pseudomonadota</taxon>
        <taxon>Gammaproteobacteria</taxon>
        <taxon>Immundisolibacterales</taxon>
        <taxon>Immundisolibacteraceae</taxon>
        <taxon>Immundisolibacter</taxon>
    </lineage>
</organism>
<dbReference type="STRING" id="1810504.PG2T_05350"/>
<dbReference type="AlphaFoldDB" id="A0A1B1YSA0"/>
<dbReference type="EMBL" id="CP014671">
    <property type="protein sequence ID" value="ANX03676.1"/>
    <property type="molecule type" value="Genomic_DNA"/>
</dbReference>
<feature type="domain" description="NAD-dependent epimerase/dehydratase" evidence="3">
    <location>
        <begin position="3"/>
        <end position="231"/>
    </location>
</feature>
<keyword evidence="5" id="KW-1185">Reference proteome</keyword>
<evidence type="ECO:0000259" key="3">
    <source>
        <dbReference type="Pfam" id="PF01370"/>
    </source>
</evidence>
<dbReference type="RefSeq" id="WP_068803238.1">
    <property type="nucleotide sequence ID" value="NZ_CP014671.1"/>
</dbReference>
<comment type="similarity">
    <text evidence="2">Belongs to the NAD(P)-dependent epimerase/dehydratase family.</text>
</comment>
<reference evidence="5" key="1">
    <citation type="submission" date="2016-03" db="EMBL/GenBank/DDBJ databases">
        <title>Complete genome sequence of Solimmundus cernigliae, representing a novel lineage of polycyclic aromatic hydrocarbon degraders within the Gammaproteobacteria.</title>
        <authorList>
            <person name="Singleton D.R."/>
            <person name="Dickey A.N."/>
            <person name="Scholl E.H."/>
            <person name="Wright F.A."/>
            <person name="Aitken M.D."/>
        </authorList>
    </citation>
    <scope>NUCLEOTIDE SEQUENCE [LARGE SCALE GENOMIC DNA]</scope>
    <source>
        <strain evidence="5">TR3.2</strain>
    </source>
</reference>
<accession>A0A1B1YSA0</accession>
<dbReference type="PANTHER" id="PTHR43000">
    <property type="entry name" value="DTDP-D-GLUCOSE 4,6-DEHYDRATASE-RELATED"/>
    <property type="match status" value="1"/>
</dbReference>
<dbReference type="InParanoid" id="A0A1B1YSA0"/>
<dbReference type="KEGG" id="gbi:PG2T_05350"/>
<protein>
    <recommendedName>
        <fullName evidence="3">NAD-dependent epimerase/dehydratase domain-containing protein</fullName>
    </recommendedName>
</protein>
<sequence>MTILVTGGCGLVGSFAVREAVARGVPVAAFDLALKTELLADIRDKVTLVQGNVLHAPDLYRAVRELDVTRILHTASFLTPGAYARPYANAELTIMGTLNVLECARAMGIKRVSYVSTGKTGWTGAAFSGTLNTGKFDIPADPYASAKVGAELLANDYRQLYELDVRILRLGGQVYGPGYAFAGAVGQGLQPFIEKPLKGEPVRYDNPLLAYSAPIIPMLYGADAGRGCMAATLAADLPHAVYDINAPVASTLYQVVQAIKALIPGADIEVPEAPTEAGPFRAGPIAPDPRAQADFGYLPEYDLLRGLCEYIAFVKTGRYAAVA</sequence>
<evidence type="ECO:0000313" key="5">
    <source>
        <dbReference type="Proteomes" id="UP000092952"/>
    </source>
</evidence>
<dbReference type="InterPro" id="IPR001509">
    <property type="entry name" value="Epimerase_deHydtase"/>
</dbReference>
<proteinExistence type="inferred from homology"/>
<name>A0A1B1YSA0_9GAMM</name>
<evidence type="ECO:0000256" key="2">
    <source>
        <dbReference type="ARBA" id="ARBA00007637"/>
    </source>
</evidence>
<dbReference type="Pfam" id="PF01370">
    <property type="entry name" value="Epimerase"/>
    <property type="match status" value="1"/>
</dbReference>
<dbReference type="Gene3D" id="3.40.50.720">
    <property type="entry name" value="NAD(P)-binding Rossmann-like Domain"/>
    <property type="match status" value="1"/>
</dbReference>